<dbReference type="AlphaFoldDB" id="A0A6I6SN77"/>
<accession>A0A6I6SN77</accession>
<evidence type="ECO:0000313" key="2">
    <source>
        <dbReference type="Proteomes" id="UP000464013"/>
    </source>
</evidence>
<dbReference type="OrthoDB" id="6183652at2"/>
<reference evidence="1 2" key="1">
    <citation type="submission" date="2019-01" db="EMBL/GenBank/DDBJ databases">
        <title>Complete genome of a denitifying bacterium Halomons sp. BC-M4-5.</title>
        <authorList>
            <person name="Wang L."/>
            <person name="Shao Z."/>
        </authorList>
    </citation>
    <scope>NUCLEOTIDE SEQUENCE [LARGE SCALE GENOMIC DNA]</scope>
    <source>
        <strain evidence="1 2">BC-M4-5</strain>
    </source>
</reference>
<name>A0A6I6SN77_9GAMM</name>
<proteinExistence type="predicted"/>
<keyword evidence="2" id="KW-1185">Reference proteome</keyword>
<evidence type="ECO:0000313" key="1">
    <source>
        <dbReference type="EMBL" id="QHC49310.1"/>
    </source>
</evidence>
<dbReference type="KEGG" id="htx:EKK97_06315"/>
<organism evidence="1 2">
    <name type="scientific">Billgrantia tianxiuensis</name>
    <dbReference type="NCBI Taxonomy" id="2497861"/>
    <lineage>
        <taxon>Bacteria</taxon>
        <taxon>Pseudomonadati</taxon>
        <taxon>Pseudomonadota</taxon>
        <taxon>Gammaproteobacteria</taxon>
        <taxon>Oceanospirillales</taxon>
        <taxon>Halomonadaceae</taxon>
        <taxon>Billgrantia</taxon>
    </lineage>
</organism>
<dbReference type="Proteomes" id="UP000464013">
    <property type="component" value="Chromosome"/>
</dbReference>
<protein>
    <submittedName>
        <fullName evidence="1">Uncharacterized protein</fullName>
    </submittedName>
</protein>
<dbReference type="RefSeq" id="WP_159550379.1">
    <property type="nucleotide sequence ID" value="NZ_CP035042.1"/>
</dbReference>
<sequence length="75" mass="8527">MTPDISEELRLPVACPSCGSHLYRVSKVHNPDDKVFCASCKRFLCLYHEAQAMLEKGPSDELEAMIEEVVNRNHH</sequence>
<gene>
    <name evidence="1" type="ORF">EKK97_06315</name>
</gene>
<dbReference type="EMBL" id="CP035042">
    <property type="protein sequence ID" value="QHC49310.1"/>
    <property type="molecule type" value="Genomic_DNA"/>
</dbReference>